<gene>
    <name evidence="2" type="ORF">LTR91_025069</name>
</gene>
<accession>A0AAN6H335</accession>
<reference evidence="2" key="1">
    <citation type="submission" date="2023-06" db="EMBL/GenBank/DDBJ databases">
        <title>Black Yeasts Isolated from many extreme environments.</title>
        <authorList>
            <person name="Coleine C."/>
            <person name="Stajich J.E."/>
            <person name="Selbmann L."/>
        </authorList>
    </citation>
    <scope>NUCLEOTIDE SEQUENCE</scope>
    <source>
        <strain evidence="2">CCFEE 5200</strain>
    </source>
</reference>
<feature type="region of interest" description="Disordered" evidence="1">
    <location>
        <begin position="151"/>
        <end position="190"/>
    </location>
</feature>
<proteinExistence type="predicted"/>
<sequence length="190" mass="21548">MHEDQMVLLLDIWRKYTEMGQRHTESTAQCRGLESTCRGYEVEVSTLRETCRVMDAQNKYLQTKMSGLLHHNRDLTTAVHDTGKSLAASTQTAGSGAAVDKVMESYSKQQVECGGLQRENVQLKKELERLDDGGLRHRHWLIERVQESVRRRQPKQNVVSIAASGPSPSTPQRSQSIDGEREIVDGRCRR</sequence>
<feature type="compositionally biased region" description="Polar residues" evidence="1">
    <location>
        <begin position="166"/>
        <end position="177"/>
    </location>
</feature>
<protein>
    <submittedName>
        <fullName evidence="2">Uncharacterized protein</fullName>
    </submittedName>
</protein>
<dbReference type="Proteomes" id="UP001175353">
    <property type="component" value="Unassembled WGS sequence"/>
</dbReference>
<evidence type="ECO:0000256" key="1">
    <source>
        <dbReference type="SAM" id="MobiDB-lite"/>
    </source>
</evidence>
<keyword evidence="3" id="KW-1185">Reference proteome</keyword>
<dbReference type="AlphaFoldDB" id="A0AAN6H335"/>
<evidence type="ECO:0000313" key="3">
    <source>
        <dbReference type="Proteomes" id="UP001175353"/>
    </source>
</evidence>
<comment type="caution">
    <text evidence="2">The sequence shown here is derived from an EMBL/GenBank/DDBJ whole genome shotgun (WGS) entry which is preliminary data.</text>
</comment>
<organism evidence="2 3">
    <name type="scientific">Friedmanniomyces endolithicus</name>
    <dbReference type="NCBI Taxonomy" id="329885"/>
    <lineage>
        <taxon>Eukaryota</taxon>
        <taxon>Fungi</taxon>
        <taxon>Dikarya</taxon>
        <taxon>Ascomycota</taxon>
        <taxon>Pezizomycotina</taxon>
        <taxon>Dothideomycetes</taxon>
        <taxon>Dothideomycetidae</taxon>
        <taxon>Mycosphaerellales</taxon>
        <taxon>Teratosphaeriaceae</taxon>
        <taxon>Friedmanniomyces</taxon>
    </lineage>
</organism>
<dbReference type="EMBL" id="JAUJLE010000709">
    <property type="protein sequence ID" value="KAK0951310.1"/>
    <property type="molecule type" value="Genomic_DNA"/>
</dbReference>
<feature type="compositionally biased region" description="Basic and acidic residues" evidence="1">
    <location>
        <begin position="178"/>
        <end position="190"/>
    </location>
</feature>
<evidence type="ECO:0000313" key="2">
    <source>
        <dbReference type="EMBL" id="KAK0951310.1"/>
    </source>
</evidence>
<name>A0AAN6H335_9PEZI</name>